<evidence type="ECO:0000313" key="1">
    <source>
        <dbReference type="EMBL" id="KAK7470406.1"/>
    </source>
</evidence>
<dbReference type="EMBL" id="JBANRG010000002">
    <property type="protein sequence ID" value="KAK7470406.1"/>
    <property type="molecule type" value="Genomic_DNA"/>
</dbReference>
<reference evidence="1 2" key="1">
    <citation type="submission" date="2024-01" db="EMBL/GenBank/DDBJ databases">
        <title>A draft genome for the cacao thread blight pathogen Marasmiellus scandens.</title>
        <authorList>
            <person name="Baruah I.K."/>
            <person name="Leung J."/>
            <person name="Bukari Y."/>
            <person name="Amoako-Attah I."/>
            <person name="Meinhardt L.W."/>
            <person name="Bailey B.A."/>
            <person name="Cohen S.P."/>
        </authorList>
    </citation>
    <scope>NUCLEOTIDE SEQUENCE [LARGE SCALE GENOMIC DNA]</scope>
    <source>
        <strain evidence="1 2">GH-19</strain>
    </source>
</reference>
<organism evidence="1 2">
    <name type="scientific">Marasmiellus scandens</name>
    <dbReference type="NCBI Taxonomy" id="2682957"/>
    <lineage>
        <taxon>Eukaryota</taxon>
        <taxon>Fungi</taxon>
        <taxon>Dikarya</taxon>
        <taxon>Basidiomycota</taxon>
        <taxon>Agaricomycotina</taxon>
        <taxon>Agaricomycetes</taxon>
        <taxon>Agaricomycetidae</taxon>
        <taxon>Agaricales</taxon>
        <taxon>Marasmiineae</taxon>
        <taxon>Omphalotaceae</taxon>
        <taxon>Marasmiellus</taxon>
    </lineage>
</organism>
<accession>A0ABR1K256</accession>
<comment type="caution">
    <text evidence="1">The sequence shown here is derived from an EMBL/GenBank/DDBJ whole genome shotgun (WGS) entry which is preliminary data.</text>
</comment>
<evidence type="ECO:0000313" key="2">
    <source>
        <dbReference type="Proteomes" id="UP001498398"/>
    </source>
</evidence>
<sequence length="280" mass="32802">MISTPIPSDYTYLNREIFLSVKAKVLVMDLAEQATKRDPHLFGMNIYTDFYPYATLDLFHKTLSSLHTKVCKRDYDGAWPIAEALTHFFNLENEFTDCDDGELVDLANKAYGSLIVGLIRGLKKDRRLDVSRFPSLECFLASVTRFCEFMKGQGCESDYDRVCKAVGKRLFKNKSKHRQALESSWARNWWNNCDEDVIERLDDEDKDNNDGKPWYYGGTYVDEDLKDPDFSRERVWKEYKDHLRGSLNCPCYGPPYWDLTRWSEDDKRPFLYSTPRDGTF</sequence>
<gene>
    <name evidence="1" type="ORF">VKT23_001832</name>
</gene>
<keyword evidence="2" id="KW-1185">Reference proteome</keyword>
<name>A0ABR1K256_9AGAR</name>
<protein>
    <submittedName>
        <fullName evidence="1">Uncharacterized protein</fullName>
    </submittedName>
</protein>
<proteinExistence type="predicted"/>
<dbReference type="Proteomes" id="UP001498398">
    <property type="component" value="Unassembled WGS sequence"/>
</dbReference>